<keyword evidence="1" id="KW-0175">Coiled coil</keyword>
<dbReference type="InterPro" id="IPR007813">
    <property type="entry name" value="PilN"/>
</dbReference>
<keyword evidence="2" id="KW-0472">Membrane</keyword>
<keyword evidence="4" id="KW-1185">Reference proteome</keyword>
<evidence type="ECO:0000256" key="1">
    <source>
        <dbReference type="SAM" id="Coils"/>
    </source>
</evidence>
<gene>
    <name evidence="3" type="ORF">SAMN05421693_10818</name>
</gene>
<dbReference type="Proteomes" id="UP000199496">
    <property type="component" value="Unassembled WGS sequence"/>
</dbReference>
<evidence type="ECO:0000313" key="4">
    <source>
        <dbReference type="Proteomes" id="UP000199496"/>
    </source>
</evidence>
<dbReference type="EMBL" id="FOFO01000008">
    <property type="protein sequence ID" value="SEP85240.1"/>
    <property type="molecule type" value="Genomic_DNA"/>
</dbReference>
<name>A0A1H9B890_9GAMM</name>
<keyword evidence="2" id="KW-1133">Transmembrane helix</keyword>
<evidence type="ECO:0000313" key="3">
    <source>
        <dbReference type="EMBL" id="SEP85240.1"/>
    </source>
</evidence>
<reference evidence="3 4" key="1">
    <citation type="submission" date="2016-10" db="EMBL/GenBank/DDBJ databases">
        <authorList>
            <person name="de Groot N.N."/>
        </authorList>
    </citation>
    <scope>NUCLEOTIDE SEQUENCE [LARGE SCALE GENOMIC DNA]</scope>
    <source>
        <strain evidence="3 4">B7-7</strain>
    </source>
</reference>
<dbReference type="OrthoDB" id="5296173at2"/>
<feature type="coiled-coil region" evidence="1">
    <location>
        <begin position="47"/>
        <end position="91"/>
    </location>
</feature>
<dbReference type="InterPro" id="IPR052534">
    <property type="entry name" value="Extracell_DNA_Util/SecSys_Comp"/>
</dbReference>
<dbReference type="STRING" id="867345.SAMN05421693_10818"/>
<dbReference type="PANTHER" id="PTHR40278:SF2">
    <property type="entry name" value="TYPE IV PILUS INNER MEMBRANE COMPONENT PILN"/>
    <property type="match status" value="1"/>
</dbReference>
<dbReference type="RefSeq" id="WP_090204932.1">
    <property type="nucleotide sequence ID" value="NZ_FOFO01000008.1"/>
</dbReference>
<protein>
    <submittedName>
        <fullName evidence="3">Type IV pilus assembly protein PilN</fullName>
    </submittedName>
</protein>
<dbReference type="GO" id="GO:0043683">
    <property type="term" value="P:type IV pilus assembly"/>
    <property type="evidence" value="ECO:0007669"/>
    <property type="project" value="TreeGrafter"/>
</dbReference>
<organism evidence="3 4">
    <name type="scientific">Ectothiorhodospira magna</name>
    <dbReference type="NCBI Taxonomy" id="867345"/>
    <lineage>
        <taxon>Bacteria</taxon>
        <taxon>Pseudomonadati</taxon>
        <taxon>Pseudomonadota</taxon>
        <taxon>Gammaproteobacteria</taxon>
        <taxon>Chromatiales</taxon>
        <taxon>Ectothiorhodospiraceae</taxon>
        <taxon>Ectothiorhodospira</taxon>
    </lineage>
</organism>
<proteinExistence type="predicted"/>
<feature type="transmembrane region" description="Helical" evidence="2">
    <location>
        <begin position="21"/>
        <end position="43"/>
    </location>
</feature>
<accession>A0A1H9B890</accession>
<dbReference type="AlphaFoldDB" id="A0A1H9B890"/>
<dbReference type="GO" id="GO:0043107">
    <property type="term" value="P:type IV pilus-dependent motility"/>
    <property type="evidence" value="ECO:0007669"/>
    <property type="project" value="TreeGrafter"/>
</dbReference>
<dbReference type="Pfam" id="PF05137">
    <property type="entry name" value="PilN"/>
    <property type="match status" value="1"/>
</dbReference>
<evidence type="ECO:0000256" key="2">
    <source>
        <dbReference type="SAM" id="Phobius"/>
    </source>
</evidence>
<dbReference type="PANTHER" id="PTHR40278">
    <property type="entry name" value="DNA UTILIZATION PROTEIN HOFN"/>
    <property type="match status" value="1"/>
</dbReference>
<keyword evidence="2" id="KW-0812">Transmembrane</keyword>
<sequence length="189" mass="21803">MTHINLLPWREERRKERQKNFNTITALVMLASLVAVFLAHTYVERLIDHQQQRNQLLQNEIRLLDRKIAEIQDLEATRRALVDRMNIIQELQTTRPTVVRLFDELVTTLPNGVYLTAVTQRGNTLEIAGRAESNARVSIYMRNLEASPWFSDPNLQVVETQVQSGVRLSDFRLTVRLVTPRTTPTGGSR</sequence>